<evidence type="ECO:0000313" key="1">
    <source>
        <dbReference type="EMBL" id="MBO8479023.1"/>
    </source>
</evidence>
<protein>
    <submittedName>
        <fullName evidence="1">Uncharacterized protein</fullName>
    </submittedName>
</protein>
<dbReference type="Proteomes" id="UP000823771">
    <property type="component" value="Unassembled WGS sequence"/>
</dbReference>
<organism evidence="1 2">
    <name type="scientific">Candidatus Cryptobacteroides excrementipullorum</name>
    <dbReference type="NCBI Taxonomy" id="2840761"/>
    <lineage>
        <taxon>Bacteria</taxon>
        <taxon>Pseudomonadati</taxon>
        <taxon>Bacteroidota</taxon>
        <taxon>Bacteroidia</taxon>
        <taxon>Bacteroidales</taxon>
        <taxon>Candidatus Cryptobacteroides</taxon>
    </lineage>
</organism>
<evidence type="ECO:0000313" key="2">
    <source>
        <dbReference type="Proteomes" id="UP000823771"/>
    </source>
</evidence>
<proteinExistence type="predicted"/>
<dbReference type="EMBL" id="JADILZ010000084">
    <property type="protein sequence ID" value="MBO8479023.1"/>
    <property type="molecule type" value="Genomic_DNA"/>
</dbReference>
<accession>A0A9D9IWY5</accession>
<sequence>MNRKTIIACIVALAVLALVVAAAVFFLYSGTGKTRASSIASDGKTGLLAAVPSDAVMVVEFQDLKTACSFLSDSAGCFRYFAGCGEDGVIQSFLAKAAGAGLGSLKSAGAVLSLHYNGSLVPLLAVDAGRAGEAGHEETEFVSSAQASGLSASLLDCSSVADSKAYLSRRNVILLSTSDVLPKSAERHIGKSVSVLDSDGFSRCVEKSGQGGTVIFVSCREIGKFFTGIADRSIYGYADFIRKFSGWTSFSVSDNSSGHILLDGIFCSRDGVEDFANVFRNYEPSRSEAASVLPSYTIFSGSMPMDDVSAFISANDAFADGSGQLGKIANVRKELQKATGISPVQWALTLKIKEVSAAYFRVGDSVEKVLLFRTGGKEAGQLFGDSGVSSGKDAAPKVRKYAYPGFAASVFGPFFSASDESFFTCVGDWVIAGSKAAVDEYAAGRALENTLSGYLSDASLQPASSGRDYFSAYLSVSEDARALASAFKPFYARSLEMMTDGFPYVPVIFSVTKDRDDEIRAVAEAFRVSVMKTKAPVFERDTTVVIPKGPFKVKNSGTGRMNLFDQQDNMYLCLKELDGKGIWGVPFSAPICGCAGTIDYFANGKLQILFASGSKLYLIDRLGRYVNPFPVDLGKDILIGPGIYDFNGNRKYNVMILHKDNTIEMYNLQGRKPAQWKTITSGETIKGLPEAVKVAGKTYWVVRTSIQTLIFGFYGGEPLTVFEGDRMIRSDSRIIPGDGSSVKVVCYDGKTHTVKLQ</sequence>
<reference evidence="1" key="1">
    <citation type="submission" date="2020-10" db="EMBL/GenBank/DDBJ databases">
        <authorList>
            <person name="Gilroy R."/>
        </authorList>
    </citation>
    <scope>NUCLEOTIDE SEQUENCE</scope>
    <source>
        <strain evidence="1">2478</strain>
    </source>
</reference>
<gene>
    <name evidence="1" type="ORF">IAB80_09075</name>
</gene>
<name>A0A9D9IWY5_9BACT</name>
<reference evidence="1" key="2">
    <citation type="journal article" date="2021" name="PeerJ">
        <title>Extensive microbial diversity within the chicken gut microbiome revealed by metagenomics and culture.</title>
        <authorList>
            <person name="Gilroy R."/>
            <person name="Ravi A."/>
            <person name="Getino M."/>
            <person name="Pursley I."/>
            <person name="Horton D.L."/>
            <person name="Alikhan N.F."/>
            <person name="Baker D."/>
            <person name="Gharbi K."/>
            <person name="Hall N."/>
            <person name="Watson M."/>
            <person name="Adriaenssens E.M."/>
            <person name="Foster-Nyarko E."/>
            <person name="Jarju S."/>
            <person name="Secka A."/>
            <person name="Antonio M."/>
            <person name="Oren A."/>
            <person name="Chaudhuri R.R."/>
            <person name="La Ragione R."/>
            <person name="Hildebrand F."/>
            <person name="Pallen M.J."/>
        </authorList>
    </citation>
    <scope>NUCLEOTIDE SEQUENCE</scope>
    <source>
        <strain evidence="1">2478</strain>
    </source>
</reference>
<comment type="caution">
    <text evidence="1">The sequence shown here is derived from an EMBL/GenBank/DDBJ whole genome shotgun (WGS) entry which is preliminary data.</text>
</comment>
<dbReference type="AlphaFoldDB" id="A0A9D9IWY5"/>